<dbReference type="PANTHER" id="PTHR30008">
    <property type="entry name" value="EXODEOXYRIBONUCLEASE 7 LARGE SUBUNIT"/>
    <property type="match status" value="1"/>
</dbReference>
<evidence type="ECO:0000256" key="3">
    <source>
        <dbReference type="ARBA" id="ARBA00022801"/>
    </source>
</evidence>
<dbReference type="InterPro" id="IPR025824">
    <property type="entry name" value="OB-fold_nuc-bd_dom"/>
</dbReference>
<comment type="similarity">
    <text evidence="5 6">Belongs to the XseA family.</text>
</comment>
<sequence>MFFGASQNDVISVSSLNRMARDLLESGLPPMWIGGEISNLTLAASGHGYFSLKDAGAQVRCVMFRNKLAALGFRLQEGMQVELRGTVTLYEARGDYQINVDSMRSAGLGRLYEAYERLKAQLEKEGLFDNQRKQALPDHPRRVGVVTSPAAAALRDVVTTLRRRMPSIEVILYPCQVQGQTAAQQIAAAIAAANQRQEVDVLIVCRGGGSIEDLWAFNEEPVARAIAASTLPVVSGVGHETDFTIADFVADRRAPTPTAAAEMVSPSREAMQQNLDLTRRHLARALGRLLTDKSQRLDYLARRLQHPGEKLRRQQASLQQLQTRLQRSLQQGLQQRGWRIGSLQHRLQRQRPDIRRQQAGLQHQAQALQATIHQRLAHSRLALGRLEATLLAMNPEAVLARGYAIVQNAAGQVVRSPGELQLGEQVQIHLAEGITGARIEPLHGTQSELPF</sequence>
<evidence type="ECO:0000313" key="9">
    <source>
        <dbReference type="EMBL" id="MDC7718882.1"/>
    </source>
</evidence>
<dbReference type="RefSeq" id="WP_272753093.1">
    <property type="nucleotide sequence ID" value="NZ_JAQQLF010000027.1"/>
</dbReference>
<comment type="catalytic activity">
    <reaction evidence="5 6">
        <text>Exonucleolytic cleavage in either 5'- to 3'- or 3'- to 5'-direction to yield nucleoside 5'-phosphates.</text>
        <dbReference type="EC" id="3.1.11.6"/>
    </reaction>
</comment>
<keyword evidence="2 5" id="KW-0540">Nuclease</keyword>
<proteinExistence type="inferred from homology"/>
<comment type="function">
    <text evidence="5">Bidirectionally degrades single-stranded DNA into large acid-insoluble oligonucleotides, which are then degraded further into small acid-soluble oligonucleotides.</text>
</comment>
<comment type="caution">
    <text evidence="9">The sequence shown here is derived from an EMBL/GenBank/DDBJ whole genome shotgun (WGS) entry which is preliminary data.</text>
</comment>
<protein>
    <recommendedName>
        <fullName evidence="5">Exodeoxyribonuclease 7 large subunit</fullName>
        <ecNumber evidence="5">3.1.11.6</ecNumber>
    </recommendedName>
    <alternativeName>
        <fullName evidence="5">Exodeoxyribonuclease VII large subunit</fullName>
        <shortName evidence="5">Exonuclease VII large subunit</shortName>
    </alternativeName>
</protein>
<evidence type="ECO:0000256" key="4">
    <source>
        <dbReference type="ARBA" id="ARBA00022839"/>
    </source>
</evidence>
<gene>
    <name evidence="5 9" type="primary">xseA</name>
    <name evidence="9" type="ORF">PQU95_16900</name>
</gene>
<comment type="subcellular location">
    <subcellularLocation>
        <location evidence="5 6">Cytoplasm</location>
    </subcellularLocation>
</comment>
<keyword evidence="3 5" id="KW-0378">Hydrolase</keyword>
<keyword evidence="10" id="KW-1185">Reference proteome</keyword>
<dbReference type="HAMAP" id="MF_00378">
    <property type="entry name" value="Exonuc_7_L"/>
    <property type="match status" value="1"/>
</dbReference>
<feature type="domain" description="Exonuclease VII large subunit C-terminal" evidence="7">
    <location>
        <begin position="127"/>
        <end position="435"/>
    </location>
</feature>
<reference evidence="9 10" key="1">
    <citation type="submission" date="2023-01" db="EMBL/GenBank/DDBJ databases">
        <title>Novel species of the genus Vogesella isolated from rivers.</title>
        <authorList>
            <person name="Lu H."/>
        </authorList>
    </citation>
    <scope>NUCLEOTIDE SEQUENCE [LARGE SCALE GENOMIC DNA]</scope>
    <source>
        <strain evidence="9 10">DC21W</strain>
    </source>
</reference>
<evidence type="ECO:0000259" key="8">
    <source>
        <dbReference type="Pfam" id="PF13742"/>
    </source>
</evidence>
<comment type="subunit">
    <text evidence="5">Heterooligomer composed of large and small subunits.</text>
</comment>
<name>A0ABT5J288_9NEIS</name>
<dbReference type="EC" id="3.1.11.6" evidence="5"/>
<dbReference type="CDD" id="cd04489">
    <property type="entry name" value="ExoVII_LU_OBF"/>
    <property type="match status" value="1"/>
</dbReference>
<dbReference type="InterPro" id="IPR003753">
    <property type="entry name" value="Exonuc_VII_L"/>
</dbReference>
<keyword evidence="1 5" id="KW-0963">Cytoplasm</keyword>
<dbReference type="PANTHER" id="PTHR30008:SF0">
    <property type="entry name" value="EXODEOXYRIBONUCLEASE 7 LARGE SUBUNIT"/>
    <property type="match status" value="1"/>
</dbReference>
<evidence type="ECO:0000256" key="2">
    <source>
        <dbReference type="ARBA" id="ARBA00022722"/>
    </source>
</evidence>
<dbReference type="Pfam" id="PF02601">
    <property type="entry name" value="Exonuc_VII_L"/>
    <property type="match status" value="1"/>
</dbReference>
<dbReference type="NCBIfam" id="TIGR00237">
    <property type="entry name" value="xseA"/>
    <property type="match status" value="1"/>
</dbReference>
<feature type="domain" description="OB-fold nucleic acid binding" evidence="8">
    <location>
        <begin position="11"/>
        <end position="104"/>
    </location>
</feature>
<evidence type="ECO:0000256" key="1">
    <source>
        <dbReference type="ARBA" id="ARBA00022490"/>
    </source>
</evidence>
<dbReference type="EMBL" id="JAQQLF010000027">
    <property type="protein sequence ID" value="MDC7718882.1"/>
    <property type="molecule type" value="Genomic_DNA"/>
</dbReference>
<dbReference type="Pfam" id="PF13742">
    <property type="entry name" value="tRNA_anti_2"/>
    <property type="match status" value="1"/>
</dbReference>
<dbReference type="InterPro" id="IPR020579">
    <property type="entry name" value="Exonuc_VII_lsu_C"/>
</dbReference>
<evidence type="ECO:0000256" key="5">
    <source>
        <dbReference type="HAMAP-Rule" id="MF_00378"/>
    </source>
</evidence>
<accession>A0ABT5J288</accession>
<keyword evidence="4 5" id="KW-0269">Exonuclease</keyword>
<dbReference type="Proteomes" id="UP001219956">
    <property type="component" value="Unassembled WGS sequence"/>
</dbReference>
<dbReference type="GO" id="GO:0008855">
    <property type="term" value="F:exodeoxyribonuclease VII activity"/>
    <property type="evidence" value="ECO:0007669"/>
    <property type="project" value="UniProtKB-EC"/>
</dbReference>
<organism evidence="9 10">
    <name type="scientific">Vogesella aquatica</name>
    <dbReference type="NCBI Taxonomy" id="2984206"/>
    <lineage>
        <taxon>Bacteria</taxon>
        <taxon>Pseudomonadati</taxon>
        <taxon>Pseudomonadota</taxon>
        <taxon>Betaproteobacteria</taxon>
        <taxon>Neisseriales</taxon>
        <taxon>Chromobacteriaceae</taxon>
        <taxon>Vogesella</taxon>
    </lineage>
</organism>
<evidence type="ECO:0000256" key="6">
    <source>
        <dbReference type="RuleBase" id="RU004355"/>
    </source>
</evidence>
<evidence type="ECO:0000313" key="10">
    <source>
        <dbReference type="Proteomes" id="UP001219956"/>
    </source>
</evidence>
<evidence type="ECO:0000259" key="7">
    <source>
        <dbReference type="Pfam" id="PF02601"/>
    </source>
</evidence>